<feature type="transmembrane region" description="Helical" evidence="7">
    <location>
        <begin position="34"/>
        <end position="53"/>
    </location>
</feature>
<name>A0ABS4IPH5_9BACL</name>
<comment type="subcellular location">
    <subcellularLocation>
        <location evidence="1 7">Cell membrane</location>
        <topology evidence="1 7">Multi-pass membrane protein</topology>
    </subcellularLocation>
</comment>
<comment type="caution">
    <text evidence="9">The sequence shown here is derived from an EMBL/GenBank/DDBJ whole genome shotgun (WGS) entry which is preliminary data.</text>
</comment>
<dbReference type="InterPro" id="IPR035906">
    <property type="entry name" value="MetI-like_sf"/>
</dbReference>
<dbReference type="PANTHER" id="PTHR30193">
    <property type="entry name" value="ABC TRANSPORTER PERMEASE PROTEIN"/>
    <property type="match status" value="1"/>
</dbReference>
<keyword evidence="4 7" id="KW-0812">Transmembrane</keyword>
<dbReference type="EMBL" id="JAGGLB010000002">
    <property type="protein sequence ID" value="MBP1989463.1"/>
    <property type="molecule type" value="Genomic_DNA"/>
</dbReference>
<reference evidence="9 10" key="1">
    <citation type="submission" date="2021-03" db="EMBL/GenBank/DDBJ databases">
        <title>Genomic Encyclopedia of Type Strains, Phase IV (KMG-IV): sequencing the most valuable type-strain genomes for metagenomic binning, comparative biology and taxonomic classification.</title>
        <authorList>
            <person name="Goeker M."/>
        </authorList>
    </citation>
    <scope>NUCLEOTIDE SEQUENCE [LARGE SCALE GENOMIC DNA]</scope>
    <source>
        <strain evidence="9 10">DSM 26048</strain>
    </source>
</reference>
<accession>A0ABS4IPH5</accession>
<feature type="transmembrane region" description="Helical" evidence="7">
    <location>
        <begin position="181"/>
        <end position="204"/>
    </location>
</feature>
<feature type="transmembrane region" description="Helical" evidence="7">
    <location>
        <begin position="287"/>
        <end position="307"/>
    </location>
</feature>
<dbReference type="InterPro" id="IPR051393">
    <property type="entry name" value="ABC_transporter_permease"/>
</dbReference>
<keyword evidence="3" id="KW-1003">Cell membrane</keyword>
<dbReference type="PANTHER" id="PTHR30193:SF41">
    <property type="entry name" value="DIACETYLCHITOBIOSE UPTAKE SYSTEM PERMEASE PROTEIN NGCF"/>
    <property type="match status" value="1"/>
</dbReference>
<dbReference type="SUPFAM" id="SSF161098">
    <property type="entry name" value="MetI-like"/>
    <property type="match status" value="1"/>
</dbReference>
<evidence type="ECO:0000259" key="8">
    <source>
        <dbReference type="PROSITE" id="PS50928"/>
    </source>
</evidence>
<keyword evidence="2 7" id="KW-0813">Transport</keyword>
<feature type="domain" description="ABC transmembrane type-1" evidence="8">
    <location>
        <begin position="91"/>
        <end position="308"/>
    </location>
</feature>
<evidence type="ECO:0000256" key="2">
    <source>
        <dbReference type="ARBA" id="ARBA00022448"/>
    </source>
</evidence>
<organism evidence="9 10">
    <name type="scientific">Paenibacillus eucommiae</name>
    <dbReference type="NCBI Taxonomy" id="1355755"/>
    <lineage>
        <taxon>Bacteria</taxon>
        <taxon>Bacillati</taxon>
        <taxon>Bacillota</taxon>
        <taxon>Bacilli</taxon>
        <taxon>Bacillales</taxon>
        <taxon>Paenibacillaceae</taxon>
        <taxon>Paenibacillus</taxon>
    </lineage>
</organism>
<evidence type="ECO:0000256" key="1">
    <source>
        <dbReference type="ARBA" id="ARBA00004651"/>
    </source>
</evidence>
<proteinExistence type="inferred from homology"/>
<evidence type="ECO:0000256" key="5">
    <source>
        <dbReference type="ARBA" id="ARBA00022989"/>
    </source>
</evidence>
<dbReference type="PROSITE" id="PS50928">
    <property type="entry name" value="ABC_TM1"/>
    <property type="match status" value="1"/>
</dbReference>
<dbReference type="Proteomes" id="UP001519287">
    <property type="component" value="Unassembled WGS sequence"/>
</dbReference>
<dbReference type="InterPro" id="IPR000515">
    <property type="entry name" value="MetI-like"/>
</dbReference>
<evidence type="ECO:0000256" key="7">
    <source>
        <dbReference type="RuleBase" id="RU363032"/>
    </source>
</evidence>
<feature type="transmembrane region" description="Helical" evidence="7">
    <location>
        <begin position="94"/>
        <end position="117"/>
    </location>
</feature>
<keyword evidence="6 7" id="KW-0472">Membrane</keyword>
<dbReference type="Pfam" id="PF00528">
    <property type="entry name" value="BPD_transp_1"/>
    <property type="match status" value="1"/>
</dbReference>
<dbReference type="CDD" id="cd06261">
    <property type="entry name" value="TM_PBP2"/>
    <property type="match status" value="1"/>
</dbReference>
<evidence type="ECO:0000256" key="3">
    <source>
        <dbReference type="ARBA" id="ARBA00022475"/>
    </source>
</evidence>
<keyword evidence="10" id="KW-1185">Reference proteome</keyword>
<evidence type="ECO:0000256" key="6">
    <source>
        <dbReference type="ARBA" id="ARBA00023136"/>
    </source>
</evidence>
<evidence type="ECO:0000256" key="4">
    <source>
        <dbReference type="ARBA" id="ARBA00022692"/>
    </source>
</evidence>
<evidence type="ECO:0000313" key="9">
    <source>
        <dbReference type="EMBL" id="MBP1989463.1"/>
    </source>
</evidence>
<keyword evidence="5 7" id="KW-1133">Transmembrane helix</keyword>
<dbReference type="Gene3D" id="1.10.3720.10">
    <property type="entry name" value="MetI-like"/>
    <property type="match status" value="1"/>
</dbReference>
<evidence type="ECO:0000313" key="10">
    <source>
        <dbReference type="Proteomes" id="UP001519287"/>
    </source>
</evidence>
<dbReference type="RefSeq" id="WP_209970269.1">
    <property type="nucleotide sequence ID" value="NZ_JAGGLB010000002.1"/>
</dbReference>
<protein>
    <submittedName>
        <fullName evidence="9">Raffinose/stachyose/melibiose transport system permease protein</fullName>
    </submittedName>
</protein>
<feature type="transmembrane region" description="Helical" evidence="7">
    <location>
        <begin position="129"/>
        <end position="150"/>
    </location>
</feature>
<comment type="similarity">
    <text evidence="7">Belongs to the binding-protein-dependent transport system permease family.</text>
</comment>
<sequence length="321" mass="36280">MAYMEVQLPERLDYKPNEQNYKNKQKKRKVNIKAYLFLLPTLVMMATFSYYPALSAFYYSFTNWDGFLAAKFVGLHNFKTIFTTEEFRIAFLNLFWFALVNMIISITAPLLVALLIYRVKHGKLQNMYRLLFVFPLVVPGMVIILLWQFILNPDVGLMNAFLSAVGVPEENLPLWLGSMRMALPSLLLIGFPWVSGVSVLIYLAGFQSIPVSLREAAIMDGANGVTLFLRIELPLVVSQIKLLVILSIISVLQAFSYQLVLTNGGPANTTTVPGYIMYREAVNNSQLGFACAIGVVLFVMIFTLTVINNKFLKSPTEFDQH</sequence>
<gene>
    <name evidence="9" type="ORF">J2Z66_001058</name>
</gene>